<gene>
    <name evidence="2" type="ORF">ACFQW9_04520</name>
</gene>
<accession>A0ABW2M6V8</accession>
<evidence type="ECO:0000313" key="3">
    <source>
        <dbReference type="Proteomes" id="UP001596509"/>
    </source>
</evidence>
<name>A0ABW2M6V8_9ACTN</name>
<comment type="caution">
    <text evidence="2">The sequence shown here is derived from an EMBL/GenBank/DDBJ whole genome shotgun (WGS) entry which is preliminary data.</text>
</comment>
<evidence type="ECO:0000259" key="1">
    <source>
        <dbReference type="Pfam" id="PF19054"/>
    </source>
</evidence>
<proteinExistence type="predicted"/>
<dbReference type="Pfam" id="PF19054">
    <property type="entry name" value="DUF5753"/>
    <property type="match status" value="1"/>
</dbReference>
<dbReference type="EMBL" id="JBHTCK010000001">
    <property type="protein sequence ID" value="MFC7349887.1"/>
    <property type="molecule type" value="Genomic_DNA"/>
</dbReference>
<sequence>MTSSVPWQVRLSAGTEAVQEEVIRWYQETPHGQAYVPDMVWGTLQTEAYATVILEQVVDFLGVPNDVPAGVARRMERQQVLFDGEHRYDVVLGEQALYTNIGGPEVMVEQIDRILRDIDLPSLTLGIIPAAAPVNMLPAHGFNLHGDEVHLELVSSSVKVTEQSELGLYREAFRRLSEAALQGEEARGLLCKARTFWGEQ</sequence>
<organism evidence="2 3">
    <name type="scientific">Streptomyces caviscabies</name>
    <dbReference type="NCBI Taxonomy" id="90079"/>
    <lineage>
        <taxon>Bacteria</taxon>
        <taxon>Bacillati</taxon>
        <taxon>Actinomycetota</taxon>
        <taxon>Actinomycetes</taxon>
        <taxon>Kitasatosporales</taxon>
        <taxon>Streptomycetaceae</taxon>
        <taxon>Streptomyces</taxon>
    </lineage>
</organism>
<protein>
    <submittedName>
        <fullName evidence="2">DUF5753 domain-containing protein</fullName>
    </submittedName>
</protein>
<reference evidence="3" key="1">
    <citation type="journal article" date="2019" name="Int. J. Syst. Evol. Microbiol.">
        <title>The Global Catalogue of Microorganisms (GCM) 10K type strain sequencing project: providing services to taxonomists for standard genome sequencing and annotation.</title>
        <authorList>
            <consortium name="The Broad Institute Genomics Platform"/>
            <consortium name="The Broad Institute Genome Sequencing Center for Infectious Disease"/>
            <person name="Wu L."/>
            <person name="Ma J."/>
        </authorList>
    </citation>
    <scope>NUCLEOTIDE SEQUENCE [LARGE SCALE GENOMIC DNA]</scope>
    <source>
        <strain evidence="3">ICMP 19430</strain>
    </source>
</reference>
<evidence type="ECO:0000313" key="2">
    <source>
        <dbReference type="EMBL" id="MFC7349887.1"/>
    </source>
</evidence>
<dbReference type="InterPro" id="IPR043917">
    <property type="entry name" value="DUF5753"/>
</dbReference>
<keyword evidence="3" id="KW-1185">Reference proteome</keyword>
<dbReference type="Proteomes" id="UP001596509">
    <property type="component" value="Unassembled WGS sequence"/>
</dbReference>
<feature type="domain" description="DUF5753" evidence="1">
    <location>
        <begin position="33"/>
        <end position="190"/>
    </location>
</feature>
<dbReference type="RefSeq" id="WP_319284383.1">
    <property type="nucleotide sequence ID" value="NZ_JBHTCK010000001.1"/>
</dbReference>